<evidence type="ECO:0008006" key="3">
    <source>
        <dbReference type="Google" id="ProtNLM"/>
    </source>
</evidence>
<proteinExistence type="predicted"/>
<dbReference type="Proteomes" id="UP001459277">
    <property type="component" value="Unassembled WGS sequence"/>
</dbReference>
<reference evidence="1 2" key="1">
    <citation type="submission" date="2024-01" db="EMBL/GenBank/DDBJ databases">
        <title>A telomere-to-telomere, gap-free genome of sweet tea (Lithocarpus litseifolius).</title>
        <authorList>
            <person name="Zhou J."/>
        </authorList>
    </citation>
    <scope>NUCLEOTIDE SEQUENCE [LARGE SCALE GENOMIC DNA]</scope>
    <source>
        <strain evidence="1">Zhou-2022a</strain>
        <tissue evidence="1">Leaf</tissue>
    </source>
</reference>
<dbReference type="AlphaFoldDB" id="A0AAW2C6F4"/>
<sequence length="255" mass="29773">MSEGGEVRSSELEMGLSSSEDRGVLEVISPSTPHKAWGIHCSFKEKDKKRIRHRFQFPSYIKIRIPDSDDRAFHFYADEVCFYEADFVSGLRLPIHPFIRELFFLYNLPQPTSTRPRLKRRYHARVEKVREYLETVLGESLYISRKYIDYEEKYVVAKSTVESLSMENESLKSQIFTLAEESRKDKEHLKTLEKSLDTKKAFSRLKDKQIDEALLKIEKAGFKAVEKFKASDSYKASIFSVSTWQNTIQSWTSPS</sequence>
<gene>
    <name evidence="1" type="ORF">SO802_023504</name>
</gene>
<keyword evidence="2" id="KW-1185">Reference proteome</keyword>
<dbReference type="EMBL" id="JAZDWU010000008">
    <property type="protein sequence ID" value="KAK9993801.1"/>
    <property type="molecule type" value="Genomic_DNA"/>
</dbReference>
<organism evidence="1 2">
    <name type="scientific">Lithocarpus litseifolius</name>
    <dbReference type="NCBI Taxonomy" id="425828"/>
    <lineage>
        <taxon>Eukaryota</taxon>
        <taxon>Viridiplantae</taxon>
        <taxon>Streptophyta</taxon>
        <taxon>Embryophyta</taxon>
        <taxon>Tracheophyta</taxon>
        <taxon>Spermatophyta</taxon>
        <taxon>Magnoliopsida</taxon>
        <taxon>eudicotyledons</taxon>
        <taxon>Gunneridae</taxon>
        <taxon>Pentapetalae</taxon>
        <taxon>rosids</taxon>
        <taxon>fabids</taxon>
        <taxon>Fagales</taxon>
        <taxon>Fagaceae</taxon>
        <taxon>Lithocarpus</taxon>
    </lineage>
</organism>
<protein>
    <recommendedName>
        <fullName evidence="3">PX domain-containing protein</fullName>
    </recommendedName>
</protein>
<comment type="caution">
    <text evidence="1">The sequence shown here is derived from an EMBL/GenBank/DDBJ whole genome shotgun (WGS) entry which is preliminary data.</text>
</comment>
<evidence type="ECO:0000313" key="2">
    <source>
        <dbReference type="Proteomes" id="UP001459277"/>
    </source>
</evidence>
<evidence type="ECO:0000313" key="1">
    <source>
        <dbReference type="EMBL" id="KAK9993801.1"/>
    </source>
</evidence>
<name>A0AAW2C6F4_9ROSI</name>
<accession>A0AAW2C6F4</accession>